<keyword evidence="2" id="KW-0808">Transferase</keyword>
<evidence type="ECO:0000256" key="2">
    <source>
        <dbReference type="ARBA" id="ARBA00022679"/>
    </source>
</evidence>
<proteinExistence type="predicted"/>
<dbReference type="EMBL" id="KT962245">
    <property type="protein sequence ID" value="ALO80028.1"/>
    <property type="molecule type" value="Genomic_RNA"/>
</dbReference>
<protein>
    <submittedName>
        <fullName evidence="4">DNA methylase</fullName>
    </submittedName>
</protein>
<dbReference type="SUPFAM" id="SSF53335">
    <property type="entry name" value="S-adenosyl-L-methionine-dependent methyltransferases"/>
    <property type="match status" value="1"/>
</dbReference>
<dbReference type="Proteomes" id="UP000229115">
    <property type="component" value="Segment"/>
</dbReference>
<dbReference type="Pfam" id="PF01555">
    <property type="entry name" value="N6_N4_Mtase"/>
    <property type="match status" value="1"/>
</dbReference>
<dbReference type="PRINTS" id="PR00508">
    <property type="entry name" value="S21N4MTFRASE"/>
</dbReference>
<accession>A0A0S2MVY4</accession>
<sequence length="253" mass="29184">MSYTRLIRGDCLQELYRIADKSIDFIFADLPYGTTQCKWDSTLDLVILWGHYKRVLKDDGIIALFAQTPFDKVLGASNLEMLRYEWIWEKTNATGHLNSKIMPMKAHENILVFYKDKPSKAKNFKRTYNFQKTKGHKPANFRTKKVDVQNRTQVYGKTNKEDTSGGYTDRFPRSVLKFKSDKQISKLHSTQKPLALNEYFIKTYTNEGDTVLDNTMGSGRSGVACRKLNRSYIGIELEQEIFNDAGTDILNYG</sequence>
<dbReference type="GO" id="GO:0008170">
    <property type="term" value="F:N-methyltransferase activity"/>
    <property type="evidence" value="ECO:0007669"/>
    <property type="project" value="InterPro"/>
</dbReference>
<keyword evidence="1 4" id="KW-0489">Methyltransferase</keyword>
<gene>
    <name evidence="4" type="ORF">Phi4113_019</name>
</gene>
<dbReference type="InterPro" id="IPR001091">
    <property type="entry name" value="RM_Methyltransferase"/>
</dbReference>
<dbReference type="Gene3D" id="3.40.50.150">
    <property type="entry name" value="Vaccinia Virus protein VP39"/>
    <property type="match status" value="1"/>
</dbReference>
<dbReference type="InterPro" id="IPR002941">
    <property type="entry name" value="DNA_methylase_N4/N6"/>
</dbReference>
<evidence type="ECO:0000259" key="3">
    <source>
        <dbReference type="Pfam" id="PF01555"/>
    </source>
</evidence>
<name>A0A0S2MVY4_9CAUD</name>
<feature type="domain" description="DNA methylase N-4/N-6" evidence="3">
    <location>
        <begin position="23"/>
        <end position="244"/>
    </location>
</feature>
<evidence type="ECO:0000313" key="5">
    <source>
        <dbReference type="Proteomes" id="UP000229115"/>
    </source>
</evidence>
<organism evidence="4 5">
    <name type="scientific">Cellulophaga phage phi4:1_13</name>
    <dbReference type="NCBI Taxonomy" id="1747284"/>
    <lineage>
        <taxon>Viruses</taxon>
        <taxon>Duplodnaviria</taxon>
        <taxon>Heunggongvirae</taxon>
        <taxon>Uroviricota</taxon>
        <taxon>Caudoviricetes</taxon>
        <taxon>Lightbulbvirus</taxon>
        <taxon>Lightbulbvirus Cba41</taxon>
    </lineage>
</organism>
<dbReference type="GO" id="GO:0032259">
    <property type="term" value="P:methylation"/>
    <property type="evidence" value="ECO:0007669"/>
    <property type="project" value="UniProtKB-KW"/>
</dbReference>
<evidence type="ECO:0000313" key="4">
    <source>
        <dbReference type="EMBL" id="ALO80028.1"/>
    </source>
</evidence>
<dbReference type="InterPro" id="IPR029063">
    <property type="entry name" value="SAM-dependent_MTases_sf"/>
</dbReference>
<dbReference type="GO" id="GO:0003677">
    <property type="term" value="F:DNA binding"/>
    <property type="evidence" value="ECO:0007669"/>
    <property type="project" value="InterPro"/>
</dbReference>
<evidence type="ECO:0000256" key="1">
    <source>
        <dbReference type="ARBA" id="ARBA00022603"/>
    </source>
</evidence>
<reference evidence="4 5" key="1">
    <citation type="submission" date="2015-10" db="EMBL/GenBank/DDBJ databases">
        <title>Large-scale maps of variable infection efficiencies in aquatic Bacteriodetes phage-host model systems.</title>
        <authorList>
            <person name="Holmfeldt K."/>
            <person name="Solonenko N."/>
            <person name="Howard-Varona C."/>
            <person name="Moreno M."/>
            <person name="Malmstrom R.R."/>
            <person name="Blow M.J."/>
            <person name="Sullivan M.B."/>
        </authorList>
    </citation>
    <scope>NUCLEOTIDE SEQUENCE [LARGE SCALE GENOMIC DNA]</scope>
</reference>